<organism evidence="1 2">
    <name type="scientific">Puccinia graminis f. sp. tritici</name>
    <dbReference type="NCBI Taxonomy" id="56615"/>
    <lineage>
        <taxon>Eukaryota</taxon>
        <taxon>Fungi</taxon>
        <taxon>Dikarya</taxon>
        <taxon>Basidiomycota</taxon>
        <taxon>Pucciniomycotina</taxon>
        <taxon>Pucciniomycetes</taxon>
        <taxon>Pucciniales</taxon>
        <taxon>Pucciniaceae</taxon>
        <taxon>Puccinia</taxon>
    </lineage>
</organism>
<comment type="caution">
    <text evidence="1">The sequence shown here is derived from an EMBL/GenBank/DDBJ whole genome shotgun (WGS) entry which is preliminary data.</text>
</comment>
<gene>
    <name evidence="1" type="ORF">PGTUg99_031071</name>
</gene>
<reference evidence="1 2" key="1">
    <citation type="submission" date="2019-05" db="EMBL/GenBank/DDBJ databases">
        <title>Emergence of the Ug99 lineage of the wheat stem rust pathogen through somatic hybridization.</title>
        <authorList>
            <person name="Li F."/>
            <person name="Upadhyaya N.M."/>
            <person name="Sperschneider J."/>
            <person name="Matny O."/>
            <person name="Nguyen-Phuc H."/>
            <person name="Mago R."/>
            <person name="Raley C."/>
            <person name="Miller M.E."/>
            <person name="Silverstein K.A.T."/>
            <person name="Henningsen E."/>
            <person name="Hirsch C.D."/>
            <person name="Visser B."/>
            <person name="Pretorius Z.A."/>
            <person name="Steffenson B.J."/>
            <person name="Schwessinger B."/>
            <person name="Dodds P.N."/>
            <person name="Figueroa M."/>
        </authorList>
    </citation>
    <scope>NUCLEOTIDE SEQUENCE [LARGE SCALE GENOMIC DNA]</scope>
    <source>
        <strain evidence="1 2">Ug99</strain>
    </source>
</reference>
<evidence type="ECO:0000313" key="1">
    <source>
        <dbReference type="EMBL" id="KAA1100857.1"/>
    </source>
</evidence>
<dbReference type="Proteomes" id="UP000325313">
    <property type="component" value="Unassembled WGS sequence"/>
</dbReference>
<dbReference type="EMBL" id="VDEP01000339">
    <property type="protein sequence ID" value="KAA1100857.1"/>
    <property type="molecule type" value="Genomic_DNA"/>
</dbReference>
<proteinExistence type="predicted"/>
<dbReference type="AlphaFoldDB" id="A0A5B0PGV5"/>
<name>A0A5B0PGV5_PUCGR</name>
<accession>A0A5B0PGV5</accession>
<protein>
    <submittedName>
        <fullName evidence="1">Uncharacterized protein</fullName>
    </submittedName>
</protein>
<dbReference type="Pfam" id="PF20206">
    <property type="entry name" value="Tra1_ring"/>
    <property type="match status" value="1"/>
</dbReference>
<dbReference type="InterPro" id="IPR046805">
    <property type="entry name" value="Tra1_ring"/>
</dbReference>
<evidence type="ECO:0000313" key="2">
    <source>
        <dbReference type="Proteomes" id="UP000325313"/>
    </source>
</evidence>
<sequence>MSAQRQLGTKKPTVPVQKLKILSFLHLLAITHRRNPLHLLPSDNRAAHEWDGWQALTSAGSSLFSSLIKTVFVMASLIVQYQHNLVANQRKEIINFGGYFLSLRDDQTVKNAAYSLNSRFIAVYDSLKMHWLLVAPKVQNQNSNLLPSKSNWINPVHPFDPQLDLK</sequence>